<protein>
    <submittedName>
        <fullName evidence="2">Uncharacterized protein</fullName>
    </submittedName>
</protein>
<sequence length="260" mass="29861">MTVFRKIRKKLLDSGKLKGYITYALGEIFLIVIGILIAWKINDLNEIRKNRIVELKIYEGLYDELNTNLKILSTTIDHYSDTSKRLEATMNYIGLPSSEITEGAKDTIIHINYSETNLLEGALNSVINTTKLELIESDSLKGLITNYPAEIQKLESIDSKIKEIVLDRLQPVLEKHLALKDMLSKDNPRYSRIRTFGKSSNYQNLLNSKEYQNSLVDRLIQTQNLLTSAKKLRNRTQVMSLKLKQELGYTLSYKEVSLKD</sequence>
<dbReference type="RefSeq" id="WP_076455859.1">
    <property type="nucleotide sequence ID" value="NZ_FTOB01000004.1"/>
</dbReference>
<keyword evidence="1" id="KW-0812">Transmembrane</keyword>
<evidence type="ECO:0000313" key="2">
    <source>
        <dbReference type="EMBL" id="SIS84555.1"/>
    </source>
</evidence>
<evidence type="ECO:0000256" key="1">
    <source>
        <dbReference type="SAM" id="Phobius"/>
    </source>
</evidence>
<gene>
    <name evidence="2" type="ORF">SAMN05421766_104337</name>
</gene>
<reference evidence="2 3" key="1">
    <citation type="submission" date="2017-01" db="EMBL/GenBank/DDBJ databases">
        <authorList>
            <person name="Varghese N."/>
            <person name="Submissions S."/>
        </authorList>
    </citation>
    <scope>NUCLEOTIDE SEQUENCE [LARGE SCALE GENOMIC DNA]</scope>
    <source>
        <strain evidence="2 3">DSM 2061</strain>
    </source>
</reference>
<dbReference type="Proteomes" id="UP000185728">
    <property type="component" value="Unassembled WGS sequence"/>
</dbReference>
<organism evidence="2 3">
    <name type="scientific">Zobellia uliginosa</name>
    <dbReference type="NCBI Taxonomy" id="143224"/>
    <lineage>
        <taxon>Bacteria</taxon>
        <taxon>Pseudomonadati</taxon>
        <taxon>Bacteroidota</taxon>
        <taxon>Flavobacteriia</taxon>
        <taxon>Flavobacteriales</taxon>
        <taxon>Flavobacteriaceae</taxon>
        <taxon>Zobellia</taxon>
    </lineage>
</organism>
<keyword evidence="1" id="KW-1133">Transmembrane helix</keyword>
<feature type="transmembrane region" description="Helical" evidence="1">
    <location>
        <begin position="20"/>
        <end position="39"/>
    </location>
</feature>
<accession>A0ABY1KY07</accession>
<keyword evidence="1" id="KW-0472">Membrane</keyword>
<proteinExistence type="predicted"/>
<keyword evidence="3" id="KW-1185">Reference proteome</keyword>
<dbReference type="EMBL" id="FTOB01000004">
    <property type="protein sequence ID" value="SIS84555.1"/>
    <property type="molecule type" value="Genomic_DNA"/>
</dbReference>
<name>A0ABY1KY07_9FLAO</name>
<comment type="caution">
    <text evidence="2">The sequence shown here is derived from an EMBL/GenBank/DDBJ whole genome shotgun (WGS) entry which is preliminary data.</text>
</comment>
<evidence type="ECO:0000313" key="3">
    <source>
        <dbReference type="Proteomes" id="UP000185728"/>
    </source>
</evidence>